<accession>A0AAD1UFQ5</accession>
<comment type="caution">
    <text evidence="2">The sequence shown here is derived from an EMBL/GenBank/DDBJ whole genome shotgun (WGS) entry which is preliminary data.</text>
</comment>
<feature type="compositionally biased region" description="Basic and acidic residues" evidence="1">
    <location>
        <begin position="873"/>
        <end position="948"/>
    </location>
</feature>
<keyword evidence="3" id="KW-1185">Reference proteome</keyword>
<name>A0AAD1UFQ5_EUPCR</name>
<proteinExistence type="predicted"/>
<feature type="region of interest" description="Disordered" evidence="1">
    <location>
        <begin position="280"/>
        <end position="454"/>
    </location>
</feature>
<feature type="compositionally biased region" description="Basic and acidic residues" evidence="1">
    <location>
        <begin position="301"/>
        <end position="330"/>
    </location>
</feature>
<evidence type="ECO:0000313" key="2">
    <source>
        <dbReference type="EMBL" id="CAI2367096.1"/>
    </source>
</evidence>
<dbReference type="AlphaFoldDB" id="A0AAD1UFQ5"/>
<evidence type="ECO:0000256" key="1">
    <source>
        <dbReference type="SAM" id="MobiDB-lite"/>
    </source>
</evidence>
<feature type="region of interest" description="Disordered" evidence="1">
    <location>
        <begin position="661"/>
        <end position="847"/>
    </location>
</feature>
<feature type="compositionally biased region" description="Basic residues" evidence="1">
    <location>
        <begin position="707"/>
        <end position="725"/>
    </location>
</feature>
<feature type="compositionally biased region" description="Basic residues" evidence="1">
    <location>
        <begin position="1222"/>
        <end position="1232"/>
    </location>
</feature>
<feature type="compositionally biased region" description="Acidic residues" evidence="1">
    <location>
        <begin position="1197"/>
        <end position="1212"/>
    </location>
</feature>
<feature type="compositionally biased region" description="Acidic residues" evidence="1">
    <location>
        <begin position="684"/>
        <end position="700"/>
    </location>
</feature>
<feature type="compositionally biased region" description="Basic and acidic residues" evidence="1">
    <location>
        <begin position="346"/>
        <end position="380"/>
    </location>
</feature>
<feature type="region of interest" description="Disordered" evidence="1">
    <location>
        <begin position="478"/>
        <end position="528"/>
    </location>
</feature>
<reference evidence="2" key="1">
    <citation type="submission" date="2023-07" db="EMBL/GenBank/DDBJ databases">
        <authorList>
            <consortium name="AG Swart"/>
            <person name="Singh M."/>
            <person name="Singh A."/>
            <person name="Seah K."/>
            <person name="Emmerich C."/>
        </authorList>
    </citation>
    <scope>NUCLEOTIDE SEQUENCE</scope>
    <source>
        <strain evidence="2">DP1</strain>
    </source>
</reference>
<feature type="compositionally biased region" description="Basic and acidic residues" evidence="1">
    <location>
        <begin position="822"/>
        <end position="847"/>
    </location>
</feature>
<feature type="region of interest" description="Disordered" evidence="1">
    <location>
        <begin position="873"/>
        <end position="1232"/>
    </location>
</feature>
<feature type="compositionally biased region" description="Basic residues" evidence="1">
    <location>
        <begin position="1153"/>
        <end position="1162"/>
    </location>
</feature>
<feature type="compositionally biased region" description="Acidic residues" evidence="1">
    <location>
        <begin position="949"/>
        <end position="967"/>
    </location>
</feature>
<gene>
    <name evidence="2" type="ORF">ECRASSUSDP1_LOCUS8373</name>
</gene>
<feature type="compositionally biased region" description="Polar residues" evidence="1">
    <location>
        <begin position="786"/>
        <end position="817"/>
    </location>
</feature>
<feature type="region of interest" description="Disordered" evidence="1">
    <location>
        <begin position="542"/>
        <end position="565"/>
    </location>
</feature>
<dbReference type="Proteomes" id="UP001295684">
    <property type="component" value="Unassembled WGS sequence"/>
</dbReference>
<organism evidence="2 3">
    <name type="scientific">Euplotes crassus</name>
    <dbReference type="NCBI Taxonomy" id="5936"/>
    <lineage>
        <taxon>Eukaryota</taxon>
        <taxon>Sar</taxon>
        <taxon>Alveolata</taxon>
        <taxon>Ciliophora</taxon>
        <taxon>Intramacronucleata</taxon>
        <taxon>Spirotrichea</taxon>
        <taxon>Hypotrichia</taxon>
        <taxon>Euplotida</taxon>
        <taxon>Euplotidae</taxon>
        <taxon>Moneuplotes</taxon>
    </lineage>
</organism>
<feature type="compositionally biased region" description="Polar residues" evidence="1">
    <location>
        <begin position="763"/>
        <end position="779"/>
    </location>
</feature>
<protein>
    <submittedName>
        <fullName evidence="2">Uncharacterized protein</fullName>
    </submittedName>
</protein>
<feature type="compositionally biased region" description="Polar residues" evidence="1">
    <location>
        <begin position="501"/>
        <end position="512"/>
    </location>
</feature>
<feature type="compositionally biased region" description="Basic and acidic residues" evidence="1">
    <location>
        <begin position="667"/>
        <end position="676"/>
    </location>
</feature>
<feature type="compositionally biased region" description="Basic and acidic residues" evidence="1">
    <location>
        <begin position="396"/>
        <end position="407"/>
    </location>
</feature>
<feature type="compositionally biased region" description="Basic and acidic residues" evidence="1">
    <location>
        <begin position="1163"/>
        <end position="1192"/>
    </location>
</feature>
<feature type="compositionally biased region" description="Low complexity" evidence="1">
    <location>
        <begin position="335"/>
        <end position="344"/>
    </location>
</feature>
<evidence type="ECO:0000313" key="3">
    <source>
        <dbReference type="Proteomes" id="UP001295684"/>
    </source>
</evidence>
<dbReference type="EMBL" id="CAMPGE010008189">
    <property type="protein sequence ID" value="CAI2367096.1"/>
    <property type="molecule type" value="Genomic_DNA"/>
</dbReference>
<feature type="compositionally biased region" description="Polar residues" evidence="1">
    <location>
        <begin position="542"/>
        <end position="559"/>
    </location>
</feature>
<feature type="region of interest" description="Disordered" evidence="1">
    <location>
        <begin position="601"/>
        <end position="636"/>
    </location>
</feature>
<sequence>MTTDLERIKKLEDQITHNSSYQQYSAMNQENLVVKIEFLNKENIQLKTELSENTKMLELKEKLLNDLNNGRAQNFAARKSRNQSQEKTRISRANLMISNKERDESQQKCLVLEQIIRHYKSEEKDFQNTLEEKLFVQGQIIAKKDVTIENWQQKFADLRVQYETILEQINSGKLGKEPIHLRNVIVEQPIIEPIEELIMYKCRDHCKISDFNELKEEHKKEMERFNNVKRYVTMLTDKIVKYKDVVLQFINITPKAKLKKNINLGDLNLDEDDPLLRAADQLSDPETPDVSARFNVKKNIKKDAKKQIKERERQKLQDYKIKEPEEKKEDPSEDLPSLKPSPKLSPKKEIETPIEQSSKEKSVSPRDLDMRDTRSDEMKSRIGGSIQRVKLTKVPAKIEEKETESSRTQKNVLFDDTSSDPSLSQRIERDSSLKQSSSSKKESLSERVVQLRQPQTIVKQIGDNKVVLRQLQPTKVVSNTTKPVGRKISSHQTNQRDKSPDSFTLSDNSQKPKNLKKSKSPQNQKNLPQNDSILEDLEEVLQSPQNPTPTSKSPVQNSLKPAPEPFQIDFNTIKNLKPQAEEIPTQKVTKIEFSAIPLTNPTHAAQERSLSEPAESSSHSIHKSDETPNTPPFSIRNMDLEYTQGKYKNVIPALDFNLLGKKKKKRDQIEQKKEIKPPTPEVTYYEEEEEEVEFEEESDKNEDKMFKPVKKQTQKEKKRSNKKIKAQGAQLKELPQAAKEPSLEELALESIGASTVDKRSPQDAPTKSNIKLSGLNIANQKDRTRGTTQSMMNKSKGSQGMMGSTMNSTVYNPTLNQPKKIVIKEQEAQKAREERERQMEAERTKKPEIYYKAHAELKEQKLREKIMKEKLLREKQKEEEEKVKAHTLKENQKRKIEKLKREKQERLKGKQDKLRKKEEEKYDPNDRLEVESSRSDEPYIEKDLKSESSEGEEIIIIEEEEEEYESESAEKPTTPPKEKRKQNKKSRLEKQKEDLLRQKEEMQKEIARRREEKERERKRERAIRLEEERRLRLAKEEKERKARENRQKPTKEQAKRMVRERQEEEKLRLDEMRNMELIKKKKEMEEKKLKTISMKKHESSSSSEESDSFPEDLPSSEKQRHMNPVSFVQKAEELVMQQIISNANFGPESPKNKSSKKNKPVLKQREEAMNSHKKDKRSYNKESKAVRKDRPLQPESLSEEYELIEEEEESESSDTAKYSPPPKKKKHKEFKI</sequence>
<feature type="compositionally biased region" description="Basic and acidic residues" evidence="1">
    <location>
        <begin position="986"/>
        <end position="1099"/>
    </location>
</feature>